<reference evidence="5 6" key="1">
    <citation type="submission" date="2017-06" db="EMBL/GenBank/DDBJ databases">
        <authorList>
            <person name="Kim H.J."/>
            <person name="Triplett B.A."/>
        </authorList>
    </citation>
    <scope>NUCLEOTIDE SEQUENCE [LARGE SCALE GENOMIC DNA]</scope>
    <source>
        <strain evidence="5 6">U15</strain>
    </source>
</reference>
<dbReference type="RefSeq" id="WP_089397563.1">
    <property type="nucleotide sequence ID" value="NZ_FZOT01000001.1"/>
</dbReference>
<dbReference type="AlphaFoldDB" id="A0A239CAE8"/>
<feature type="transmembrane region" description="Helical" evidence="3">
    <location>
        <begin position="91"/>
        <end position="112"/>
    </location>
</feature>
<dbReference type="InterPro" id="IPR050469">
    <property type="entry name" value="Diguanylate_Cyclase"/>
</dbReference>
<dbReference type="GO" id="GO:0005886">
    <property type="term" value="C:plasma membrane"/>
    <property type="evidence" value="ECO:0007669"/>
    <property type="project" value="TreeGrafter"/>
</dbReference>
<keyword evidence="3" id="KW-0812">Transmembrane</keyword>
<keyword evidence="3" id="KW-1133">Transmembrane helix</keyword>
<evidence type="ECO:0000256" key="2">
    <source>
        <dbReference type="ARBA" id="ARBA00034247"/>
    </source>
</evidence>
<dbReference type="InterPro" id="IPR000160">
    <property type="entry name" value="GGDEF_dom"/>
</dbReference>
<keyword evidence="6" id="KW-1185">Reference proteome</keyword>
<dbReference type="SUPFAM" id="SSF55073">
    <property type="entry name" value="Nucleotide cyclase"/>
    <property type="match status" value="1"/>
</dbReference>
<dbReference type="Gene3D" id="3.30.70.270">
    <property type="match status" value="1"/>
</dbReference>
<proteinExistence type="predicted"/>
<keyword evidence="3" id="KW-0472">Membrane</keyword>
<dbReference type="InterPro" id="IPR029787">
    <property type="entry name" value="Nucleotide_cyclase"/>
</dbReference>
<feature type="transmembrane region" description="Helical" evidence="3">
    <location>
        <begin position="149"/>
        <end position="168"/>
    </location>
</feature>
<dbReference type="EMBL" id="FZOT01000001">
    <property type="protein sequence ID" value="SNS17205.1"/>
    <property type="molecule type" value="Genomic_DNA"/>
</dbReference>
<dbReference type="InterPro" id="IPR043128">
    <property type="entry name" value="Rev_trsase/Diguanyl_cyclase"/>
</dbReference>
<feature type="transmembrane region" description="Helical" evidence="3">
    <location>
        <begin position="36"/>
        <end position="54"/>
    </location>
</feature>
<dbReference type="PANTHER" id="PTHR45138:SF9">
    <property type="entry name" value="DIGUANYLATE CYCLASE DGCM-RELATED"/>
    <property type="match status" value="1"/>
</dbReference>
<organism evidence="5 6">
    <name type="scientific">Noviherbaspirillum humi</name>
    <dbReference type="NCBI Taxonomy" id="1688639"/>
    <lineage>
        <taxon>Bacteria</taxon>
        <taxon>Pseudomonadati</taxon>
        <taxon>Pseudomonadota</taxon>
        <taxon>Betaproteobacteria</taxon>
        <taxon>Burkholderiales</taxon>
        <taxon>Oxalobacteraceae</taxon>
        <taxon>Noviherbaspirillum</taxon>
    </lineage>
</organism>
<name>A0A239CAE8_9BURK</name>
<dbReference type="GO" id="GO:0043709">
    <property type="term" value="P:cell adhesion involved in single-species biofilm formation"/>
    <property type="evidence" value="ECO:0007669"/>
    <property type="project" value="TreeGrafter"/>
</dbReference>
<feature type="transmembrane region" description="Helical" evidence="3">
    <location>
        <begin position="60"/>
        <end position="79"/>
    </location>
</feature>
<evidence type="ECO:0000313" key="6">
    <source>
        <dbReference type="Proteomes" id="UP000198284"/>
    </source>
</evidence>
<evidence type="ECO:0000313" key="5">
    <source>
        <dbReference type="EMBL" id="SNS17205.1"/>
    </source>
</evidence>
<dbReference type="CDD" id="cd01949">
    <property type="entry name" value="GGDEF"/>
    <property type="match status" value="1"/>
</dbReference>
<sequence length="395" mass="42884">METLVAAASLIAVQLSGMVVMFGLMRAAPHERCTRYWAASAALAGIGVLLIMLNNGAYRPAILVLGNNFLICGVVLQWCGIRVFFRKTKMIAGWAIGGAFFLLFGLLVLQGAGVMQRSVLSSATILLLLTMSGIELWRSQPRTGGTARTIALGGCVLLCASYTFRLGALLSGSSSGLSTSTALPGLAMLYIIPTFSSLLLWSGLLLLYFERIVGTHQHQATHDELTGLLNRRALTIDGERALSLAQRLHAPLTVAFIDIDHFKDINDSFGHEAGDRVLVEVANIFRQTCRNVDLVGRYGGEEFCFVFPGIDRDGAVAVASRLVQTVRMHDFRLGRPVTASIGLAVTLPEAAQRDWHALLREADAQLYKAKHAGRNRYCIDQPRGEVLSLPQQMAS</sequence>
<comment type="catalytic activity">
    <reaction evidence="2">
        <text>2 GTP = 3',3'-c-di-GMP + 2 diphosphate</text>
        <dbReference type="Rhea" id="RHEA:24898"/>
        <dbReference type="ChEBI" id="CHEBI:33019"/>
        <dbReference type="ChEBI" id="CHEBI:37565"/>
        <dbReference type="ChEBI" id="CHEBI:58805"/>
        <dbReference type="EC" id="2.7.7.65"/>
    </reaction>
</comment>
<protein>
    <recommendedName>
        <fullName evidence="1">diguanylate cyclase</fullName>
        <ecNumber evidence="1">2.7.7.65</ecNumber>
    </recommendedName>
</protein>
<dbReference type="GO" id="GO:1902201">
    <property type="term" value="P:negative regulation of bacterial-type flagellum-dependent cell motility"/>
    <property type="evidence" value="ECO:0007669"/>
    <property type="project" value="TreeGrafter"/>
</dbReference>
<dbReference type="FunFam" id="3.30.70.270:FF:000001">
    <property type="entry name" value="Diguanylate cyclase domain protein"/>
    <property type="match status" value="1"/>
</dbReference>
<dbReference type="Pfam" id="PF00990">
    <property type="entry name" value="GGDEF"/>
    <property type="match status" value="1"/>
</dbReference>
<dbReference type="SMART" id="SM00267">
    <property type="entry name" value="GGDEF"/>
    <property type="match status" value="1"/>
</dbReference>
<dbReference type="PROSITE" id="PS50887">
    <property type="entry name" value="GGDEF"/>
    <property type="match status" value="1"/>
</dbReference>
<feature type="domain" description="GGDEF" evidence="4">
    <location>
        <begin position="250"/>
        <end position="382"/>
    </location>
</feature>
<dbReference type="OrthoDB" id="9813903at2"/>
<dbReference type="Proteomes" id="UP000198284">
    <property type="component" value="Unassembled WGS sequence"/>
</dbReference>
<dbReference type="GO" id="GO:0052621">
    <property type="term" value="F:diguanylate cyclase activity"/>
    <property type="evidence" value="ECO:0007669"/>
    <property type="project" value="UniProtKB-EC"/>
</dbReference>
<feature type="transmembrane region" description="Helical" evidence="3">
    <location>
        <begin position="188"/>
        <end position="209"/>
    </location>
</feature>
<gene>
    <name evidence="5" type="ORF">SAMN06265795_101350</name>
</gene>
<dbReference type="EC" id="2.7.7.65" evidence="1"/>
<evidence type="ECO:0000256" key="1">
    <source>
        <dbReference type="ARBA" id="ARBA00012528"/>
    </source>
</evidence>
<feature type="transmembrane region" description="Helical" evidence="3">
    <location>
        <begin position="118"/>
        <end position="137"/>
    </location>
</feature>
<dbReference type="NCBIfam" id="TIGR00254">
    <property type="entry name" value="GGDEF"/>
    <property type="match status" value="1"/>
</dbReference>
<evidence type="ECO:0000259" key="4">
    <source>
        <dbReference type="PROSITE" id="PS50887"/>
    </source>
</evidence>
<dbReference type="PANTHER" id="PTHR45138">
    <property type="entry name" value="REGULATORY COMPONENTS OF SENSORY TRANSDUCTION SYSTEM"/>
    <property type="match status" value="1"/>
</dbReference>
<evidence type="ECO:0000256" key="3">
    <source>
        <dbReference type="SAM" id="Phobius"/>
    </source>
</evidence>
<accession>A0A239CAE8</accession>
<feature type="transmembrane region" description="Helical" evidence="3">
    <location>
        <begin position="6"/>
        <end position="24"/>
    </location>
</feature>